<dbReference type="AlphaFoldDB" id="A0A8J8NUA9"/>
<evidence type="ECO:0000313" key="2">
    <source>
        <dbReference type="Proteomes" id="UP000785679"/>
    </source>
</evidence>
<protein>
    <submittedName>
        <fullName evidence="1">Uncharacterized protein</fullName>
    </submittedName>
</protein>
<gene>
    <name evidence="1" type="ORF">FGO68_gene15667</name>
</gene>
<sequence>MNKIQLYFRHGRTAWKIVFLAQFPSYREIKQYSMIIYEYTVKKRDTFTPQPQIGLAFRLVEVVRAYIEDGIPQHYTQVYRRSSVLALLCKPYKGWLVVLWLETV</sequence>
<name>A0A8J8NUA9_HALGN</name>
<dbReference type="EMBL" id="RRYP01006355">
    <property type="protein sequence ID" value="TNV81268.1"/>
    <property type="molecule type" value="Genomic_DNA"/>
</dbReference>
<evidence type="ECO:0000313" key="1">
    <source>
        <dbReference type="EMBL" id="TNV81268.1"/>
    </source>
</evidence>
<accession>A0A8J8NUA9</accession>
<keyword evidence="2" id="KW-1185">Reference proteome</keyword>
<reference evidence="1" key="1">
    <citation type="submission" date="2019-06" db="EMBL/GenBank/DDBJ databases">
        <authorList>
            <person name="Zheng W."/>
        </authorList>
    </citation>
    <scope>NUCLEOTIDE SEQUENCE</scope>
    <source>
        <strain evidence="1">QDHG01</strain>
    </source>
</reference>
<comment type="caution">
    <text evidence="1">The sequence shown here is derived from an EMBL/GenBank/DDBJ whole genome shotgun (WGS) entry which is preliminary data.</text>
</comment>
<proteinExistence type="predicted"/>
<dbReference type="Proteomes" id="UP000785679">
    <property type="component" value="Unassembled WGS sequence"/>
</dbReference>
<organism evidence="1 2">
    <name type="scientific">Halteria grandinella</name>
    <dbReference type="NCBI Taxonomy" id="5974"/>
    <lineage>
        <taxon>Eukaryota</taxon>
        <taxon>Sar</taxon>
        <taxon>Alveolata</taxon>
        <taxon>Ciliophora</taxon>
        <taxon>Intramacronucleata</taxon>
        <taxon>Spirotrichea</taxon>
        <taxon>Stichotrichia</taxon>
        <taxon>Sporadotrichida</taxon>
        <taxon>Halteriidae</taxon>
        <taxon>Halteria</taxon>
    </lineage>
</organism>